<feature type="signal peptide" evidence="1">
    <location>
        <begin position="1"/>
        <end position="22"/>
    </location>
</feature>
<gene>
    <name evidence="2" type="ORF">Esi_0158_0065</name>
</gene>
<dbReference type="eggNOG" id="ENOG502SU8J">
    <property type="taxonomic scope" value="Eukaryota"/>
</dbReference>
<proteinExistence type="predicted"/>
<keyword evidence="3" id="KW-1185">Reference proteome</keyword>
<reference evidence="2 3" key="1">
    <citation type="journal article" date="2010" name="Nature">
        <title>The Ectocarpus genome and the independent evolution of multicellularity in brown algae.</title>
        <authorList>
            <person name="Cock J.M."/>
            <person name="Sterck L."/>
            <person name="Rouze P."/>
            <person name="Scornet D."/>
            <person name="Allen A.E."/>
            <person name="Amoutzias G."/>
            <person name="Anthouard V."/>
            <person name="Artiguenave F."/>
            <person name="Aury J.M."/>
            <person name="Badger J.H."/>
            <person name="Beszteri B."/>
            <person name="Billiau K."/>
            <person name="Bonnet E."/>
            <person name="Bothwell J.H."/>
            <person name="Bowler C."/>
            <person name="Boyen C."/>
            <person name="Brownlee C."/>
            <person name="Carrano C.J."/>
            <person name="Charrier B."/>
            <person name="Cho G.Y."/>
            <person name="Coelho S.M."/>
            <person name="Collen J."/>
            <person name="Corre E."/>
            <person name="Da Silva C."/>
            <person name="Delage L."/>
            <person name="Delaroque N."/>
            <person name="Dittami S.M."/>
            <person name="Doulbeau S."/>
            <person name="Elias M."/>
            <person name="Farnham G."/>
            <person name="Gachon C.M."/>
            <person name="Gschloessl B."/>
            <person name="Heesch S."/>
            <person name="Jabbari K."/>
            <person name="Jubin C."/>
            <person name="Kawai H."/>
            <person name="Kimura K."/>
            <person name="Kloareg B."/>
            <person name="Kupper F.C."/>
            <person name="Lang D."/>
            <person name="Le Bail A."/>
            <person name="Leblanc C."/>
            <person name="Lerouge P."/>
            <person name="Lohr M."/>
            <person name="Lopez P.J."/>
            <person name="Martens C."/>
            <person name="Maumus F."/>
            <person name="Michel G."/>
            <person name="Miranda-Saavedra D."/>
            <person name="Morales J."/>
            <person name="Moreau H."/>
            <person name="Motomura T."/>
            <person name="Nagasato C."/>
            <person name="Napoli C.A."/>
            <person name="Nelson D.R."/>
            <person name="Nyvall-Collen P."/>
            <person name="Peters A.F."/>
            <person name="Pommier C."/>
            <person name="Potin P."/>
            <person name="Poulain J."/>
            <person name="Quesneville H."/>
            <person name="Read B."/>
            <person name="Rensing S.A."/>
            <person name="Ritter A."/>
            <person name="Rousvoal S."/>
            <person name="Samanta M."/>
            <person name="Samson G."/>
            <person name="Schroeder D.C."/>
            <person name="Segurens B."/>
            <person name="Strittmatter M."/>
            <person name="Tonon T."/>
            <person name="Tregear J.W."/>
            <person name="Valentin K."/>
            <person name="von Dassow P."/>
            <person name="Yamagishi T."/>
            <person name="Van de Peer Y."/>
            <person name="Wincker P."/>
        </authorList>
    </citation>
    <scope>NUCLEOTIDE SEQUENCE [LARGE SCALE GENOMIC DNA]</scope>
    <source>
        <strain evidence="3">Ec32 / CCAP1310/4</strain>
    </source>
</reference>
<evidence type="ECO:0000256" key="1">
    <source>
        <dbReference type="SAM" id="SignalP"/>
    </source>
</evidence>
<organism evidence="2 3">
    <name type="scientific">Ectocarpus siliculosus</name>
    <name type="common">Brown alga</name>
    <name type="synonym">Conferva siliculosa</name>
    <dbReference type="NCBI Taxonomy" id="2880"/>
    <lineage>
        <taxon>Eukaryota</taxon>
        <taxon>Sar</taxon>
        <taxon>Stramenopiles</taxon>
        <taxon>Ochrophyta</taxon>
        <taxon>PX clade</taxon>
        <taxon>Phaeophyceae</taxon>
        <taxon>Ectocarpales</taxon>
        <taxon>Ectocarpaceae</taxon>
        <taxon>Ectocarpus</taxon>
    </lineage>
</organism>
<dbReference type="EMBL" id="FN649737">
    <property type="protein sequence ID" value="CBN78997.1"/>
    <property type="molecule type" value="Genomic_DNA"/>
</dbReference>
<sequence length="198" mass="20770">MKFSSALITGASLLFAAVAVAAKEGTSCSSSTAADADIRGCPDPVGAVLALFDCVTKKDSACAAAAYDPGFQRFHNEESTGAMAVSDPGWWAGAFSVVDISFDVKFTNNPAPNTASVRYLETVTTSDGRSLGLPDPRFDYPFNFTVVQHEHAIGHVDDNCKFTFWGQYGDNKEQTDVDAAIANMMSCMGGGPCGTAPA</sequence>
<protein>
    <submittedName>
        <fullName evidence="2">Uncharacterized protein</fullName>
    </submittedName>
</protein>
<accession>D8LG98</accession>
<name>D8LG98_ECTSI</name>
<dbReference type="InParanoid" id="D8LG98"/>
<dbReference type="EMBL" id="FN648129">
    <property type="protein sequence ID" value="CBN78997.1"/>
    <property type="molecule type" value="Genomic_DNA"/>
</dbReference>
<dbReference type="OrthoDB" id="203723at2759"/>
<feature type="chain" id="PRO_5003117168" evidence="1">
    <location>
        <begin position="23"/>
        <end position="198"/>
    </location>
</feature>
<keyword evidence="1" id="KW-0732">Signal</keyword>
<dbReference type="AlphaFoldDB" id="D8LG98"/>
<dbReference type="Proteomes" id="UP000002630">
    <property type="component" value="Linkage Group LG12"/>
</dbReference>
<evidence type="ECO:0000313" key="2">
    <source>
        <dbReference type="EMBL" id="CBN78997.1"/>
    </source>
</evidence>
<evidence type="ECO:0000313" key="3">
    <source>
        <dbReference type="Proteomes" id="UP000002630"/>
    </source>
</evidence>